<sequence>MARTYIIVVAVMWIGWLLSWQVAAFWRSRPTVQAPRRDYRWMMGLIALGLLLDYGIYPKNQPQLWPVGPVLGWAMVGLTAAGIAFAWWARIALGKLWSGGVERKAEHRVVETGPYAYVRHPIYTGMIAGATALAALQAKPFAVLGAALFALGFMFKARLEERFLETELGGYEDYRRRVPMLIPFARFK</sequence>
<feature type="transmembrane region" description="Helical" evidence="5">
    <location>
        <begin position="141"/>
        <end position="159"/>
    </location>
</feature>
<dbReference type="PANTHER" id="PTHR43847">
    <property type="entry name" value="BLL3993 PROTEIN"/>
    <property type="match status" value="1"/>
</dbReference>
<dbReference type="EMBL" id="WTYM01000044">
    <property type="protein sequence ID" value="MXO60049.1"/>
    <property type="molecule type" value="Genomic_DNA"/>
</dbReference>
<dbReference type="GO" id="GO:0004671">
    <property type="term" value="F:protein C-terminal S-isoprenylcysteine carboxyl O-methyltransferase activity"/>
    <property type="evidence" value="ECO:0007669"/>
    <property type="project" value="InterPro"/>
</dbReference>
<keyword evidence="3 5" id="KW-1133">Transmembrane helix</keyword>
<dbReference type="InterPro" id="IPR007269">
    <property type="entry name" value="ICMT_MeTrfase"/>
</dbReference>
<organism evidence="6 7">
    <name type="scientific">Croceibacterium salegens</name>
    <dbReference type="NCBI Taxonomy" id="1737568"/>
    <lineage>
        <taxon>Bacteria</taxon>
        <taxon>Pseudomonadati</taxon>
        <taxon>Pseudomonadota</taxon>
        <taxon>Alphaproteobacteria</taxon>
        <taxon>Sphingomonadales</taxon>
        <taxon>Erythrobacteraceae</taxon>
        <taxon>Croceibacterium</taxon>
    </lineage>
</organism>
<evidence type="ECO:0000313" key="7">
    <source>
        <dbReference type="Proteomes" id="UP000433652"/>
    </source>
</evidence>
<keyword evidence="6" id="KW-0489">Methyltransferase</keyword>
<name>A0A6I4SXI6_9SPHN</name>
<evidence type="ECO:0000256" key="3">
    <source>
        <dbReference type="ARBA" id="ARBA00022989"/>
    </source>
</evidence>
<keyword evidence="4 5" id="KW-0472">Membrane</keyword>
<dbReference type="InterPro" id="IPR052527">
    <property type="entry name" value="Metal_cation-efflux_comp"/>
</dbReference>
<dbReference type="AlphaFoldDB" id="A0A6I4SXI6"/>
<keyword evidence="6" id="KW-0808">Transferase</keyword>
<dbReference type="OrthoDB" id="9811969at2"/>
<gene>
    <name evidence="6" type="ORF">GRI89_10910</name>
</gene>
<accession>A0A6I4SXI6</accession>
<reference evidence="6 7" key="1">
    <citation type="submission" date="2019-12" db="EMBL/GenBank/DDBJ databases">
        <title>Genomic-based taxomic classification of the family Erythrobacteraceae.</title>
        <authorList>
            <person name="Xu L."/>
        </authorList>
    </citation>
    <scope>NUCLEOTIDE SEQUENCE [LARGE SCALE GENOMIC DNA]</scope>
    <source>
        <strain evidence="6 7">MCCC 1K01500</strain>
    </source>
</reference>
<keyword evidence="7" id="KW-1185">Reference proteome</keyword>
<comment type="caution">
    <text evidence="6">The sequence shown here is derived from an EMBL/GenBank/DDBJ whole genome shotgun (WGS) entry which is preliminary data.</text>
</comment>
<evidence type="ECO:0000256" key="2">
    <source>
        <dbReference type="ARBA" id="ARBA00022692"/>
    </source>
</evidence>
<dbReference type="Gene3D" id="1.20.120.1630">
    <property type="match status" value="1"/>
</dbReference>
<dbReference type="PANTHER" id="PTHR43847:SF1">
    <property type="entry name" value="BLL3993 PROTEIN"/>
    <property type="match status" value="1"/>
</dbReference>
<dbReference type="Proteomes" id="UP000433652">
    <property type="component" value="Unassembled WGS sequence"/>
</dbReference>
<dbReference type="GO" id="GO:0032259">
    <property type="term" value="P:methylation"/>
    <property type="evidence" value="ECO:0007669"/>
    <property type="project" value="UniProtKB-KW"/>
</dbReference>
<evidence type="ECO:0000256" key="4">
    <source>
        <dbReference type="ARBA" id="ARBA00023136"/>
    </source>
</evidence>
<evidence type="ECO:0000256" key="1">
    <source>
        <dbReference type="ARBA" id="ARBA00004141"/>
    </source>
</evidence>
<evidence type="ECO:0000256" key="5">
    <source>
        <dbReference type="SAM" id="Phobius"/>
    </source>
</evidence>
<feature type="transmembrane region" description="Helical" evidence="5">
    <location>
        <begin position="6"/>
        <end position="27"/>
    </location>
</feature>
<dbReference type="RefSeq" id="WP_159795181.1">
    <property type="nucleotide sequence ID" value="NZ_WTYM01000044.1"/>
</dbReference>
<feature type="transmembrane region" description="Helical" evidence="5">
    <location>
        <begin position="70"/>
        <end position="93"/>
    </location>
</feature>
<evidence type="ECO:0000313" key="6">
    <source>
        <dbReference type="EMBL" id="MXO60049.1"/>
    </source>
</evidence>
<protein>
    <submittedName>
        <fullName evidence="6">Isoprenylcysteine carboxylmethyltransferase family protein</fullName>
    </submittedName>
</protein>
<dbReference type="Pfam" id="PF04140">
    <property type="entry name" value="ICMT"/>
    <property type="match status" value="1"/>
</dbReference>
<proteinExistence type="predicted"/>
<feature type="transmembrane region" description="Helical" evidence="5">
    <location>
        <begin position="39"/>
        <end position="58"/>
    </location>
</feature>
<comment type="subcellular location">
    <subcellularLocation>
        <location evidence="1">Membrane</location>
        <topology evidence="1">Multi-pass membrane protein</topology>
    </subcellularLocation>
</comment>
<keyword evidence="2 5" id="KW-0812">Transmembrane</keyword>
<dbReference type="GO" id="GO:0016020">
    <property type="term" value="C:membrane"/>
    <property type="evidence" value="ECO:0007669"/>
    <property type="project" value="UniProtKB-SubCell"/>
</dbReference>